<reference evidence="6" key="1">
    <citation type="journal article" date="2019" name="Int. J. Syst. Evol. Microbiol.">
        <title>The Global Catalogue of Microorganisms (GCM) 10K type strain sequencing project: providing services to taxonomists for standard genome sequencing and annotation.</title>
        <authorList>
            <consortium name="The Broad Institute Genomics Platform"/>
            <consortium name="The Broad Institute Genome Sequencing Center for Infectious Disease"/>
            <person name="Wu L."/>
            <person name="Ma J."/>
        </authorList>
    </citation>
    <scope>NUCLEOTIDE SEQUENCE [LARGE SCALE GENOMIC DNA]</scope>
    <source>
        <strain evidence="6">DT28</strain>
    </source>
</reference>
<dbReference type="Gene3D" id="1.10.10.10">
    <property type="entry name" value="Winged helix-like DNA-binding domain superfamily/Winged helix DNA-binding domain"/>
    <property type="match status" value="1"/>
</dbReference>
<comment type="caution">
    <text evidence="5">The sequence shown here is derived from an EMBL/GenBank/DDBJ whole genome shotgun (WGS) entry which is preliminary data.</text>
</comment>
<evidence type="ECO:0000256" key="2">
    <source>
        <dbReference type="ARBA" id="ARBA00023015"/>
    </source>
</evidence>
<protein>
    <submittedName>
        <fullName evidence="5">BlaI/MecI/CopY family transcriptional regulator</fullName>
    </submittedName>
</protein>
<dbReference type="EMBL" id="JBHSGB010000002">
    <property type="protein sequence ID" value="MFC4653973.1"/>
    <property type="molecule type" value="Genomic_DNA"/>
</dbReference>
<accession>A0ABV9JHQ6</accession>
<dbReference type="Pfam" id="PF03965">
    <property type="entry name" value="Penicillinase_R"/>
    <property type="match status" value="1"/>
</dbReference>
<keyword evidence="4" id="KW-0804">Transcription</keyword>
<comment type="similarity">
    <text evidence="1">Belongs to the BlaI transcriptional regulatory family.</text>
</comment>
<dbReference type="RefSeq" id="WP_377331605.1">
    <property type="nucleotide sequence ID" value="NZ_JBHSGB010000002.1"/>
</dbReference>
<keyword evidence="6" id="KW-1185">Reference proteome</keyword>
<name>A0ABV9JHQ6_9GAMM</name>
<sequence length="127" mass="14178">MLQPTAAELEILKLLWQQQPQTARELHDQLEAVLGWGYSSTRKTLERMGEKGFVRFETQGNKNAYVALLEKLPTLAALASDFASRVLGLNGPLPVSMFADSRLLSRSELSELEQQLALLSVQQEPQP</sequence>
<organism evidence="5 6">
    <name type="scientific">Rheinheimera marina</name>
    <dbReference type="NCBI Taxonomy" id="1774958"/>
    <lineage>
        <taxon>Bacteria</taxon>
        <taxon>Pseudomonadati</taxon>
        <taxon>Pseudomonadota</taxon>
        <taxon>Gammaproteobacteria</taxon>
        <taxon>Chromatiales</taxon>
        <taxon>Chromatiaceae</taxon>
        <taxon>Rheinheimera</taxon>
    </lineage>
</organism>
<dbReference type="InterPro" id="IPR005650">
    <property type="entry name" value="BlaI_family"/>
</dbReference>
<evidence type="ECO:0000256" key="1">
    <source>
        <dbReference type="ARBA" id="ARBA00011046"/>
    </source>
</evidence>
<dbReference type="InterPro" id="IPR036390">
    <property type="entry name" value="WH_DNA-bd_sf"/>
</dbReference>
<evidence type="ECO:0000313" key="6">
    <source>
        <dbReference type="Proteomes" id="UP001595962"/>
    </source>
</evidence>
<evidence type="ECO:0000313" key="5">
    <source>
        <dbReference type="EMBL" id="MFC4653973.1"/>
    </source>
</evidence>
<gene>
    <name evidence="5" type="ORF">ACFO3I_02920</name>
</gene>
<proteinExistence type="inferred from homology"/>
<keyword evidence="2" id="KW-0805">Transcription regulation</keyword>
<dbReference type="Proteomes" id="UP001595962">
    <property type="component" value="Unassembled WGS sequence"/>
</dbReference>
<keyword evidence="3" id="KW-0238">DNA-binding</keyword>
<evidence type="ECO:0000256" key="3">
    <source>
        <dbReference type="ARBA" id="ARBA00023125"/>
    </source>
</evidence>
<evidence type="ECO:0000256" key="4">
    <source>
        <dbReference type="ARBA" id="ARBA00023163"/>
    </source>
</evidence>
<dbReference type="InterPro" id="IPR036388">
    <property type="entry name" value="WH-like_DNA-bd_sf"/>
</dbReference>
<dbReference type="SUPFAM" id="SSF46785">
    <property type="entry name" value="Winged helix' DNA-binding domain"/>
    <property type="match status" value="1"/>
</dbReference>